<name>A0A060HW22_RHIET</name>
<evidence type="ECO:0000313" key="2">
    <source>
        <dbReference type="Proteomes" id="UP000027180"/>
    </source>
</evidence>
<accession>A0A060HW22</accession>
<organism evidence="1 2">
    <name type="scientific">Rhizobium etli bv. mimosae str. IE4771</name>
    <dbReference type="NCBI Taxonomy" id="1432050"/>
    <lineage>
        <taxon>Bacteria</taxon>
        <taxon>Pseudomonadati</taxon>
        <taxon>Pseudomonadota</taxon>
        <taxon>Alphaproteobacteria</taxon>
        <taxon>Hyphomicrobiales</taxon>
        <taxon>Rhizobiaceae</taxon>
        <taxon>Rhizobium/Agrobacterium group</taxon>
        <taxon>Rhizobium</taxon>
    </lineage>
</organism>
<dbReference type="Proteomes" id="UP000027180">
    <property type="component" value="Chromosome"/>
</dbReference>
<sequence>MLKHGFLARYIQAEEELFLAASISGRTSGSGQGIGDLRDSVAIDQSRQFRRQLSFSCSPRDFLMQPKRT</sequence>
<dbReference type="KEGG" id="rei:IE4771_CH02006"/>
<evidence type="ECO:0000313" key="1">
    <source>
        <dbReference type="EMBL" id="AIC27118.1"/>
    </source>
</evidence>
<dbReference type="HOGENOM" id="CLU_2773015_0_0_5"/>
<protein>
    <submittedName>
        <fullName evidence="1">Uncharacterized protein</fullName>
    </submittedName>
</protein>
<dbReference type="AlphaFoldDB" id="A0A060HW22"/>
<reference evidence="1 2" key="1">
    <citation type="submission" date="2013-12" db="EMBL/GenBank/DDBJ databases">
        <title>Complete genome sequence of Rhizobium etli bv. mimosae IE4771.</title>
        <authorList>
            <person name="Bustos P."/>
            <person name="Santamaria R.I."/>
            <person name="Lozano L."/>
            <person name="Ormeno-Orrillo E."/>
            <person name="Rogel M.A."/>
            <person name="Romero D."/>
            <person name="Cevallos M.A."/>
            <person name="Martinez-Romero E."/>
            <person name="Gonzalez V."/>
        </authorList>
    </citation>
    <scope>NUCLEOTIDE SEQUENCE [LARGE SCALE GENOMIC DNA]</scope>
    <source>
        <strain evidence="1 2">IE4771</strain>
    </source>
</reference>
<dbReference type="EMBL" id="CP006986">
    <property type="protein sequence ID" value="AIC27118.1"/>
    <property type="molecule type" value="Genomic_DNA"/>
</dbReference>
<proteinExistence type="predicted"/>
<gene>
    <name evidence="1" type="ORF">IE4771_CH02006</name>
</gene>